<evidence type="ECO:0000256" key="2">
    <source>
        <dbReference type="SAM" id="Phobius"/>
    </source>
</evidence>
<name>A0A251XWM8_9MICO</name>
<dbReference type="AlphaFoldDB" id="A0A251XWM8"/>
<feature type="compositionally biased region" description="Basic and acidic residues" evidence="1">
    <location>
        <begin position="68"/>
        <end position="80"/>
    </location>
</feature>
<keyword evidence="2" id="KW-0812">Transmembrane</keyword>
<evidence type="ECO:0000256" key="1">
    <source>
        <dbReference type="SAM" id="MobiDB-lite"/>
    </source>
</evidence>
<proteinExistence type="predicted"/>
<evidence type="ECO:0000313" key="4">
    <source>
        <dbReference type="Proteomes" id="UP000195106"/>
    </source>
</evidence>
<protein>
    <submittedName>
        <fullName evidence="3">Uncharacterized protein</fullName>
    </submittedName>
</protein>
<gene>
    <name evidence="3" type="ORF">CMsap09_13315</name>
</gene>
<dbReference type="EMBL" id="MDHJ01000001">
    <property type="protein sequence ID" value="OUE09921.1"/>
    <property type="molecule type" value="Genomic_DNA"/>
</dbReference>
<accession>A0A251XWM8</accession>
<feature type="transmembrane region" description="Helical" evidence="2">
    <location>
        <begin position="12"/>
        <end position="34"/>
    </location>
</feature>
<reference evidence="3 4" key="1">
    <citation type="submission" date="2016-08" db="EMBL/GenBank/DDBJ databases">
        <title>Genome sequence of Clavibacter michiganensis spp. strain CASJ009.</title>
        <authorList>
            <person name="Thapa S.P."/>
            <person name="Coaker G."/>
        </authorList>
    </citation>
    <scope>NUCLEOTIDE SEQUENCE [LARGE SCALE GENOMIC DNA]</scope>
    <source>
        <strain evidence="3">CASJ009</strain>
    </source>
</reference>
<keyword evidence="2" id="KW-1133">Transmembrane helix</keyword>
<feature type="transmembrane region" description="Helical" evidence="2">
    <location>
        <begin position="46"/>
        <end position="66"/>
    </location>
</feature>
<dbReference type="Proteomes" id="UP000195106">
    <property type="component" value="Unassembled WGS sequence"/>
</dbReference>
<feature type="region of interest" description="Disordered" evidence="1">
    <location>
        <begin position="67"/>
        <end position="97"/>
    </location>
</feature>
<organism evidence="3 4">
    <name type="scientific">Clavibacter michiganensis</name>
    <dbReference type="NCBI Taxonomy" id="28447"/>
    <lineage>
        <taxon>Bacteria</taxon>
        <taxon>Bacillati</taxon>
        <taxon>Actinomycetota</taxon>
        <taxon>Actinomycetes</taxon>
        <taxon>Micrococcales</taxon>
        <taxon>Microbacteriaceae</taxon>
        <taxon>Clavibacter</taxon>
    </lineage>
</organism>
<sequence length="97" mass="9855">MFLRRERRWPDTWGLIAIGVVLSVVSVIGLTGAFGEIDSAGKLDTIVLFGVPLGLFAIGAGVVNAVRGGRDQGGTDRGGTDADEDAADTDGGGPARG</sequence>
<evidence type="ECO:0000313" key="3">
    <source>
        <dbReference type="EMBL" id="OUE09921.1"/>
    </source>
</evidence>
<keyword evidence="2" id="KW-0472">Membrane</keyword>
<comment type="caution">
    <text evidence="3">The sequence shown here is derived from an EMBL/GenBank/DDBJ whole genome shotgun (WGS) entry which is preliminary data.</text>
</comment>